<dbReference type="InterPro" id="IPR001849">
    <property type="entry name" value="PH_domain"/>
</dbReference>
<dbReference type="CDD" id="cd00821">
    <property type="entry name" value="PH"/>
    <property type="match status" value="1"/>
</dbReference>
<dbReference type="Proteomes" id="UP001431209">
    <property type="component" value="Unassembled WGS sequence"/>
</dbReference>
<gene>
    <name evidence="2" type="ORF">AKO1_015184</name>
</gene>
<keyword evidence="2" id="KW-0418">Kinase</keyword>
<evidence type="ECO:0000259" key="1">
    <source>
        <dbReference type="PROSITE" id="PS50003"/>
    </source>
</evidence>
<dbReference type="EMBL" id="JAOPGA020001386">
    <property type="protein sequence ID" value="KAL0487929.1"/>
    <property type="molecule type" value="Genomic_DNA"/>
</dbReference>
<sequence length="271" mass="30709">MDSLRAPHKEGVLSLKNARWPHTWKKNYVVIQNNFLVISNCKDVSNEIFKVPLREVSDCSFGKTKGAEHELCIDCKNIKDVPQTLELRALSQDEQSDWMQSIQKALIYARHVKTNIEDDTSDVIDGGPQICDSEDKVTRNTSSIRLSRSMSAGLMTSKRQSFRNRLSRAFSVGGGELDGATNKGEVSLVEQYYQEQREKESIDNITDFAQLQQLINESDNKEIEDALPIQKDNIPCTNVGARKSSKSHNTIDKLKTIHRNSIRLLHKSLFS</sequence>
<accession>A0AAW2ZF02</accession>
<evidence type="ECO:0000313" key="3">
    <source>
        <dbReference type="Proteomes" id="UP001431209"/>
    </source>
</evidence>
<keyword evidence="3" id="KW-1185">Reference proteome</keyword>
<keyword evidence="2" id="KW-0808">Transferase</keyword>
<dbReference type="AlphaFoldDB" id="A0AAW2ZF02"/>
<feature type="domain" description="PH" evidence="1">
    <location>
        <begin position="6"/>
        <end position="107"/>
    </location>
</feature>
<dbReference type="Gene3D" id="2.30.29.30">
    <property type="entry name" value="Pleckstrin-homology domain (PH domain)/Phosphotyrosine-binding domain (PTB)"/>
    <property type="match status" value="1"/>
</dbReference>
<dbReference type="SMART" id="SM00233">
    <property type="entry name" value="PH"/>
    <property type="match status" value="1"/>
</dbReference>
<proteinExistence type="predicted"/>
<protein>
    <submittedName>
        <fullName evidence="2">Serine/threonine-protein kinase pakC</fullName>
    </submittedName>
</protein>
<comment type="caution">
    <text evidence="2">The sequence shown here is derived from an EMBL/GenBank/DDBJ whole genome shotgun (WGS) entry which is preliminary data.</text>
</comment>
<dbReference type="PROSITE" id="PS50003">
    <property type="entry name" value="PH_DOMAIN"/>
    <property type="match status" value="1"/>
</dbReference>
<reference evidence="2 3" key="1">
    <citation type="submission" date="2024-03" db="EMBL/GenBank/DDBJ databases">
        <title>The Acrasis kona genome and developmental transcriptomes reveal deep origins of eukaryotic multicellular pathways.</title>
        <authorList>
            <person name="Sheikh S."/>
            <person name="Fu C.-J."/>
            <person name="Brown M.W."/>
            <person name="Baldauf S.L."/>
        </authorList>
    </citation>
    <scope>NUCLEOTIDE SEQUENCE [LARGE SCALE GENOMIC DNA]</scope>
    <source>
        <strain evidence="2 3">ATCC MYA-3509</strain>
    </source>
</reference>
<dbReference type="InterPro" id="IPR011993">
    <property type="entry name" value="PH-like_dom_sf"/>
</dbReference>
<organism evidence="2 3">
    <name type="scientific">Acrasis kona</name>
    <dbReference type="NCBI Taxonomy" id="1008807"/>
    <lineage>
        <taxon>Eukaryota</taxon>
        <taxon>Discoba</taxon>
        <taxon>Heterolobosea</taxon>
        <taxon>Tetramitia</taxon>
        <taxon>Eutetramitia</taxon>
        <taxon>Acrasidae</taxon>
        <taxon>Acrasis</taxon>
    </lineage>
</organism>
<dbReference type="GO" id="GO:0016301">
    <property type="term" value="F:kinase activity"/>
    <property type="evidence" value="ECO:0007669"/>
    <property type="project" value="UniProtKB-KW"/>
</dbReference>
<dbReference type="SUPFAM" id="SSF50729">
    <property type="entry name" value="PH domain-like"/>
    <property type="match status" value="1"/>
</dbReference>
<dbReference type="Pfam" id="PF00169">
    <property type="entry name" value="PH"/>
    <property type="match status" value="1"/>
</dbReference>
<name>A0AAW2ZF02_9EUKA</name>
<evidence type="ECO:0000313" key="2">
    <source>
        <dbReference type="EMBL" id="KAL0487929.1"/>
    </source>
</evidence>